<dbReference type="InterPro" id="IPR022742">
    <property type="entry name" value="Hydrolase_4"/>
</dbReference>
<evidence type="ECO:0000313" key="2">
    <source>
        <dbReference type="EMBL" id="GAP37156.1"/>
    </source>
</evidence>
<dbReference type="STRING" id="1547922.ISF6_3011"/>
<name>A0A0K8P3L1_PISS1</name>
<dbReference type="InterPro" id="IPR051044">
    <property type="entry name" value="MAG_DAG_Lipase"/>
</dbReference>
<proteinExistence type="predicted"/>
<protein>
    <submittedName>
        <fullName evidence="2">Lysophospholipase</fullName>
        <ecNumber evidence="2">3.1.1.5</ecNumber>
    </submittedName>
</protein>
<dbReference type="AlphaFoldDB" id="A0A0K8P3L1"/>
<reference evidence="2 3" key="2">
    <citation type="journal article" date="2016" name="Science">
        <title>A bacterium that degrades and assimilates poly(ethylene terephthalate).</title>
        <authorList>
            <person name="Yoshida S."/>
            <person name="Hiraga K."/>
            <person name="Takehana T."/>
            <person name="Taniguchi I."/>
            <person name="Yamaji H."/>
            <person name="Maeda Y."/>
            <person name="Toyohara K."/>
            <person name="Miyamoto K."/>
            <person name="Kimura Y."/>
            <person name="Oda K."/>
        </authorList>
    </citation>
    <scope>NUCLEOTIDE SEQUENCE [LARGE SCALE GENOMIC DNA]</scope>
    <source>
        <strain evidence="3">NBRC 110686 / TISTR 2288 / 201-F6</strain>
    </source>
</reference>
<dbReference type="GO" id="GO:0004622">
    <property type="term" value="F:phosphatidylcholine lysophospholipase activity"/>
    <property type="evidence" value="ECO:0007669"/>
    <property type="project" value="UniProtKB-EC"/>
</dbReference>
<dbReference type="OrthoDB" id="9806902at2"/>
<dbReference type="Proteomes" id="UP000037660">
    <property type="component" value="Unassembled WGS sequence"/>
</dbReference>
<gene>
    <name evidence="2" type="ORF">ISF6_3011</name>
</gene>
<dbReference type="Gene3D" id="3.40.50.1820">
    <property type="entry name" value="alpha/beta hydrolase"/>
    <property type="match status" value="1"/>
</dbReference>
<dbReference type="PANTHER" id="PTHR11614">
    <property type="entry name" value="PHOSPHOLIPASE-RELATED"/>
    <property type="match status" value="1"/>
</dbReference>
<reference evidence="3" key="1">
    <citation type="submission" date="2015-07" db="EMBL/GenBank/DDBJ databases">
        <title>Discovery of a poly(ethylene terephthalate assimilation.</title>
        <authorList>
            <person name="Yoshida S."/>
            <person name="Hiraga K."/>
            <person name="Takehana T."/>
            <person name="Taniguchi I."/>
            <person name="Yamaji H."/>
            <person name="Maeda Y."/>
            <person name="Toyohara K."/>
            <person name="Miyamoto K."/>
            <person name="Kimura Y."/>
            <person name="Oda K."/>
        </authorList>
    </citation>
    <scope>NUCLEOTIDE SEQUENCE [LARGE SCALE GENOMIC DNA]</scope>
    <source>
        <strain evidence="3">NBRC 110686 / TISTR 2288 / 201-F6</strain>
    </source>
</reference>
<evidence type="ECO:0000259" key="1">
    <source>
        <dbReference type="Pfam" id="PF12146"/>
    </source>
</evidence>
<evidence type="ECO:0000313" key="3">
    <source>
        <dbReference type="Proteomes" id="UP000037660"/>
    </source>
</evidence>
<dbReference type="SUPFAM" id="SSF53474">
    <property type="entry name" value="alpha/beta-Hydrolases"/>
    <property type="match status" value="1"/>
</dbReference>
<sequence length="295" mass="30498">MPATTSSSFVSSADGTRIVTYTWSALAGPPCGVVQIAHGLAEHGERYDRFARALNAAGFVAAAVDHRGHGRTADGRFGDFGAAGFDGLIADVAQFGAALRTQHPGLPVFLFGHSMGSFAAQAALLGSAPTWSGAILSGSTALDLFAAAMAQAPADGPAGLEAFNAGFEHRTGYEWLSRDAAEVDAYVADPWCGWPVPEPVIPMLFAPAGRLADPAELARLPARLPILVASGDADPLAGGGALVDALGQRYRAAGLADVTVRLYPGARHEILNESNRDAVTADLVAWLQARAPARD</sequence>
<keyword evidence="3" id="KW-1185">Reference proteome</keyword>
<dbReference type="Pfam" id="PF12146">
    <property type="entry name" value="Hydrolase_4"/>
    <property type="match status" value="1"/>
</dbReference>
<dbReference type="EMBL" id="BBYR01000043">
    <property type="protein sequence ID" value="GAP37156.1"/>
    <property type="molecule type" value="Genomic_DNA"/>
</dbReference>
<dbReference type="RefSeq" id="WP_054021105.1">
    <property type="nucleotide sequence ID" value="NZ_BBYR01000043.1"/>
</dbReference>
<dbReference type="EC" id="3.1.1.5" evidence="2"/>
<organism evidence="2 3">
    <name type="scientific">Piscinibacter sakaiensis</name>
    <name type="common">Ideonella sakaiensis</name>
    <dbReference type="NCBI Taxonomy" id="1547922"/>
    <lineage>
        <taxon>Bacteria</taxon>
        <taxon>Pseudomonadati</taxon>
        <taxon>Pseudomonadota</taxon>
        <taxon>Betaproteobacteria</taxon>
        <taxon>Burkholderiales</taxon>
        <taxon>Sphaerotilaceae</taxon>
        <taxon>Piscinibacter</taxon>
    </lineage>
</organism>
<feature type="domain" description="Serine aminopeptidase S33" evidence="1">
    <location>
        <begin position="29"/>
        <end position="274"/>
    </location>
</feature>
<dbReference type="InterPro" id="IPR029058">
    <property type="entry name" value="AB_hydrolase_fold"/>
</dbReference>
<accession>A0A0K8P3L1</accession>
<comment type="caution">
    <text evidence="2">The sequence shown here is derived from an EMBL/GenBank/DDBJ whole genome shotgun (WGS) entry which is preliminary data.</text>
</comment>
<keyword evidence="2" id="KW-0378">Hydrolase</keyword>